<comment type="caution">
    <text evidence="1">The sequence shown here is derived from an EMBL/GenBank/DDBJ whole genome shotgun (WGS) entry which is preliminary data.</text>
</comment>
<reference evidence="1" key="1">
    <citation type="submission" date="2023-10" db="EMBL/GenBank/DDBJ databases">
        <authorList>
            <person name="Rodriguez Cubillos JULIANA M."/>
            <person name="De Vega J."/>
        </authorList>
    </citation>
    <scope>NUCLEOTIDE SEQUENCE</scope>
</reference>
<evidence type="ECO:0000313" key="1">
    <source>
        <dbReference type="EMBL" id="CAJ2663522.1"/>
    </source>
</evidence>
<gene>
    <name evidence="1" type="ORF">MILVUS5_LOCUS28924</name>
</gene>
<protein>
    <submittedName>
        <fullName evidence="1">Uncharacterized protein</fullName>
    </submittedName>
</protein>
<organism evidence="1 2">
    <name type="scientific">Trifolium pratense</name>
    <name type="common">Red clover</name>
    <dbReference type="NCBI Taxonomy" id="57577"/>
    <lineage>
        <taxon>Eukaryota</taxon>
        <taxon>Viridiplantae</taxon>
        <taxon>Streptophyta</taxon>
        <taxon>Embryophyta</taxon>
        <taxon>Tracheophyta</taxon>
        <taxon>Spermatophyta</taxon>
        <taxon>Magnoliopsida</taxon>
        <taxon>eudicotyledons</taxon>
        <taxon>Gunneridae</taxon>
        <taxon>Pentapetalae</taxon>
        <taxon>rosids</taxon>
        <taxon>fabids</taxon>
        <taxon>Fabales</taxon>
        <taxon>Fabaceae</taxon>
        <taxon>Papilionoideae</taxon>
        <taxon>50 kb inversion clade</taxon>
        <taxon>NPAAA clade</taxon>
        <taxon>Hologalegina</taxon>
        <taxon>IRL clade</taxon>
        <taxon>Trifolieae</taxon>
        <taxon>Trifolium</taxon>
    </lineage>
</organism>
<name>A0ACB0L4K3_TRIPR</name>
<keyword evidence="2" id="KW-1185">Reference proteome</keyword>
<dbReference type="EMBL" id="CASHSV030000409">
    <property type="protein sequence ID" value="CAJ2663522.1"/>
    <property type="molecule type" value="Genomic_DNA"/>
</dbReference>
<sequence>MNNETGNQGGNSTEISTNVEPKQGWKKVLLEQVVNWMTHKNKDKWLKDMKGNLSLVATIIATMTFQTALNPPGGVRPVKDDKGKNPDDIACTLENNMLKLCPGNAVLAVIYSDEYEEFLRWNTVCFIASLSVLLLLVSGIRLDHRFPMWVLSMGMCFTLTSLVITYIKAVQLVTPDPVWDPAKNFQKKCTHAWIGLMTFLALLLTLRLIIWAFFIKKGKILAISTPKSKDCKGEYSTNF</sequence>
<dbReference type="Proteomes" id="UP001177021">
    <property type="component" value="Unassembled WGS sequence"/>
</dbReference>
<accession>A0ACB0L4K3</accession>
<evidence type="ECO:0000313" key="2">
    <source>
        <dbReference type="Proteomes" id="UP001177021"/>
    </source>
</evidence>
<proteinExistence type="predicted"/>